<evidence type="ECO:0000256" key="4">
    <source>
        <dbReference type="SAM" id="MobiDB-lite"/>
    </source>
</evidence>
<dbReference type="AlphaFoldDB" id="A0A917QH99"/>
<dbReference type="Gene3D" id="1.10.3580.10">
    <property type="entry name" value="ATP12 ATPase"/>
    <property type="match status" value="1"/>
</dbReference>
<feature type="compositionally biased region" description="Basic and acidic residues" evidence="4">
    <location>
        <begin position="1"/>
        <end position="24"/>
    </location>
</feature>
<comment type="caution">
    <text evidence="5">The sequence shown here is derived from an EMBL/GenBank/DDBJ whole genome shotgun (WGS) entry which is preliminary data.</text>
</comment>
<feature type="region of interest" description="Disordered" evidence="4">
    <location>
        <begin position="1"/>
        <end position="29"/>
    </location>
</feature>
<dbReference type="InterPro" id="IPR042272">
    <property type="entry name" value="ATP12_ATP_synth-F1-assembly_N"/>
</dbReference>
<dbReference type="EMBL" id="BMMF01000014">
    <property type="protein sequence ID" value="GGK50487.1"/>
    <property type="molecule type" value="Genomic_DNA"/>
</dbReference>
<dbReference type="Gene3D" id="3.30.2180.10">
    <property type="entry name" value="ATP12-like"/>
    <property type="match status" value="1"/>
</dbReference>
<dbReference type="RefSeq" id="WP_188915212.1">
    <property type="nucleotide sequence ID" value="NZ_BMMF01000014.1"/>
</dbReference>
<dbReference type="SUPFAM" id="SSF160909">
    <property type="entry name" value="ATP12-like"/>
    <property type="match status" value="1"/>
</dbReference>
<dbReference type="Proteomes" id="UP000600449">
    <property type="component" value="Unassembled WGS sequence"/>
</dbReference>
<sequence length="264" mass="28190">MPDDFWHDLAPEPGETRRDPREAARGAMTPELPKRFYTCATAEPHPHGGFVLALDGRPAKTPGKRPLAAPTRAAGDALAAEWEGQGERIDPGTMPLTRILNSALDGVATAMEPVAAEIVKYAGSDLLCYRAGDPEALVAAQNAAWDPVLASTRERLGARFLLAEGVMYVEQPRETLEAIAARVSRETEPVALAALSVMTTITGSALIALAVADGALTADDAWHAAHVDELHQERVWGADAIALERRAGRRREFDAAVLLYGEAG</sequence>
<evidence type="ECO:0000256" key="3">
    <source>
        <dbReference type="ARBA" id="ARBA00023186"/>
    </source>
</evidence>
<reference evidence="5 6" key="1">
    <citation type="journal article" date="2014" name="Int. J. Syst. Evol. Microbiol.">
        <title>Complete genome sequence of Corynebacterium casei LMG S-19264T (=DSM 44701T), isolated from a smear-ripened cheese.</title>
        <authorList>
            <consortium name="US DOE Joint Genome Institute (JGI-PGF)"/>
            <person name="Walter F."/>
            <person name="Albersmeier A."/>
            <person name="Kalinowski J."/>
            <person name="Ruckert C."/>
        </authorList>
    </citation>
    <scope>NUCLEOTIDE SEQUENCE [LARGE SCALE GENOMIC DNA]</scope>
    <source>
        <strain evidence="5 6">CGMCC 1.9161</strain>
    </source>
</reference>
<dbReference type="PANTHER" id="PTHR21013">
    <property type="entry name" value="ATP SYNTHASE MITOCHONDRIAL F1 COMPLEX ASSEMBLY FACTOR 2/ATP12 PROTEIN, MITOCHONDRIAL PRECURSOR"/>
    <property type="match status" value="1"/>
</dbReference>
<protein>
    <submittedName>
        <fullName evidence="5">ATPase</fullName>
    </submittedName>
</protein>
<dbReference type="GO" id="GO:0043461">
    <property type="term" value="P:proton-transporting ATP synthase complex assembly"/>
    <property type="evidence" value="ECO:0007669"/>
    <property type="project" value="InterPro"/>
</dbReference>
<evidence type="ECO:0000313" key="6">
    <source>
        <dbReference type="Proteomes" id="UP000600449"/>
    </source>
</evidence>
<name>A0A917QH99_9HYPH</name>
<evidence type="ECO:0000256" key="2">
    <source>
        <dbReference type="ARBA" id="ARBA00022946"/>
    </source>
</evidence>
<dbReference type="InterPro" id="IPR023335">
    <property type="entry name" value="ATP12_ortho_dom_sf"/>
</dbReference>
<keyword evidence="6" id="KW-1185">Reference proteome</keyword>
<comment type="similarity">
    <text evidence="1">Belongs to the ATP12 family.</text>
</comment>
<evidence type="ECO:0000313" key="5">
    <source>
        <dbReference type="EMBL" id="GGK50487.1"/>
    </source>
</evidence>
<dbReference type="Pfam" id="PF07542">
    <property type="entry name" value="ATP12"/>
    <property type="match status" value="1"/>
</dbReference>
<evidence type="ECO:0000256" key="1">
    <source>
        <dbReference type="ARBA" id="ARBA00008231"/>
    </source>
</evidence>
<organism evidence="5 6">
    <name type="scientific">Salinarimonas ramus</name>
    <dbReference type="NCBI Taxonomy" id="690164"/>
    <lineage>
        <taxon>Bacteria</taxon>
        <taxon>Pseudomonadati</taxon>
        <taxon>Pseudomonadota</taxon>
        <taxon>Alphaproteobacteria</taxon>
        <taxon>Hyphomicrobiales</taxon>
        <taxon>Salinarimonadaceae</taxon>
        <taxon>Salinarimonas</taxon>
    </lineage>
</organism>
<keyword evidence="2" id="KW-0809">Transit peptide</keyword>
<dbReference type="InterPro" id="IPR011419">
    <property type="entry name" value="ATP12_ATP_synth-F1-assembly"/>
</dbReference>
<proteinExistence type="inferred from homology"/>
<keyword evidence="3" id="KW-0143">Chaperone</keyword>
<gene>
    <name evidence="5" type="ORF">GCM10011322_41950</name>
</gene>
<accession>A0A917QH99</accession>
<dbReference type="PANTHER" id="PTHR21013:SF10">
    <property type="entry name" value="ATP SYNTHASE MITOCHONDRIAL F1 COMPLEX ASSEMBLY FACTOR 2"/>
    <property type="match status" value="1"/>
</dbReference>